<evidence type="ECO:0000256" key="6">
    <source>
        <dbReference type="ARBA" id="ARBA00022792"/>
    </source>
</evidence>
<keyword evidence="4 10" id="KW-0812">Transmembrane</keyword>
<dbReference type="Proteomes" id="UP000289323">
    <property type="component" value="Unassembled WGS sequence"/>
</dbReference>
<keyword evidence="8" id="KW-0496">Mitochondrion</keyword>
<evidence type="ECO:0000256" key="8">
    <source>
        <dbReference type="ARBA" id="ARBA00023128"/>
    </source>
</evidence>
<evidence type="ECO:0000313" key="13">
    <source>
        <dbReference type="Proteomes" id="UP000289323"/>
    </source>
</evidence>
<dbReference type="SUPFAM" id="SSF103506">
    <property type="entry name" value="Mitochondrial carrier"/>
    <property type="match status" value="1"/>
</dbReference>
<dbReference type="Gene3D" id="1.50.40.10">
    <property type="entry name" value="Mitochondrial carrier domain"/>
    <property type="match status" value="2"/>
</dbReference>
<keyword evidence="3 11" id="KW-0813">Transport</keyword>
<sequence length="341" mass="37507">MEPATTQQGCLKPLSETTSSAVPLKHRTAAMEAIEDILYGSIAGIVGKYIEYPFDTVKVRLQSQPDHLPLQYKGPLDCFRQSIRADGFLGLYRGISAPLVGAALENSSLFFWERLGRAAVYASGYSPRDQPLPLSALWMTGAFSGAMTSFILTPVELVKCKIQVPETTEGGAVRAPLRPLPVIRDVWRHQGLLGFWHGQLGTLIRESGGCAAWFGSKETVTKLMREWNVRAARTDEDRRRAASPDTPLPLWQQAVAGASAGMTYNFLFFPADTVKSRMQTTPIGEGAAQQRTFAAETAALWKQAGLRGFYRGCGITVLRSVPSSAFIFMVYDGLKKYFPMQ</sequence>
<keyword evidence="6" id="KW-0999">Mitochondrion inner membrane</keyword>
<dbReference type="Pfam" id="PF00153">
    <property type="entry name" value="Mito_carr"/>
    <property type="match status" value="3"/>
</dbReference>
<evidence type="ECO:0000256" key="2">
    <source>
        <dbReference type="ARBA" id="ARBA00006375"/>
    </source>
</evidence>
<proteinExistence type="inferred from homology"/>
<evidence type="ECO:0000256" key="1">
    <source>
        <dbReference type="ARBA" id="ARBA00004225"/>
    </source>
</evidence>
<dbReference type="PANTHER" id="PTHR45624">
    <property type="entry name" value="MITOCHONDRIAL BASIC AMINO ACIDS TRANSPORTER-RELATED"/>
    <property type="match status" value="1"/>
</dbReference>
<dbReference type="GO" id="GO:0031966">
    <property type="term" value="C:mitochondrial membrane"/>
    <property type="evidence" value="ECO:0007669"/>
    <property type="project" value="UniProtKB-SubCell"/>
</dbReference>
<feature type="repeat" description="Solcar" evidence="10">
    <location>
        <begin position="31"/>
        <end position="119"/>
    </location>
</feature>
<dbReference type="PANTHER" id="PTHR45624:SF31">
    <property type="entry name" value="MITOCHONDRIAL ORNITHINE TRANSPORTER 1"/>
    <property type="match status" value="1"/>
</dbReference>
<dbReference type="InterPro" id="IPR023395">
    <property type="entry name" value="MCP_dom_sf"/>
</dbReference>
<name>A0A446B6Y3_9PEZI</name>
<dbReference type="FunFam" id="1.50.40.10:FF:000109">
    <property type="entry name" value="Ornithine carrier protein AmcA/Ort1"/>
    <property type="match status" value="1"/>
</dbReference>
<evidence type="ECO:0000256" key="10">
    <source>
        <dbReference type="PROSITE-ProRule" id="PRU00282"/>
    </source>
</evidence>
<evidence type="ECO:0000256" key="4">
    <source>
        <dbReference type="ARBA" id="ARBA00022692"/>
    </source>
</evidence>
<dbReference type="InterPro" id="IPR050567">
    <property type="entry name" value="Mitochondrial_Carrier"/>
</dbReference>
<evidence type="ECO:0000256" key="5">
    <source>
        <dbReference type="ARBA" id="ARBA00022737"/>
    </source>
</evidence>
<reference evidence="12 13" key="1">
    <citation type="submission" date="2018-04" db="EMBL/GenBank/DDBJ databases">
        <authorList>
            <person name="Huttner S."/>
            <person name="Dainat J."/>
        </authorList>
    </citation>
    <scope>NUCLEOTIDE SEQUENCE [LARGE SCALE GENOMIC DNA]</scope>
</reference>
<evidence type="ECO:0000256" key="11">
    <source>
        <dbReference type="RuleBase" id="RU000488"/>
    </source>
</evidence>
<evidence type="ECO:0000256" key="9">
    <source>
        <dbReference type="ARBA" id="ARBA00023136"/>
    </source>
</evidence>
<keyword evidence="5" id="KW-0677">Repeat</keyword>
<dbReference type="AlphaFoldDB" id="A0A446B6Y3"/>
<comment type="similarity">
    <text evidence="2 11">Belongs to the mitochondrial carrier (TC 2.A.29) family.</text>
</comment>
<dbReference type="EMBL" id="OUUZ01000001">
    <property type="protein sequence ID" value="SPQ18271.1"/>
    <property type="molecule type" value="Genomic_DNA"/>
</dbReference>
<dbReference type="GO" id="GO:0000064">
    <property type="term" value="F:L-ornithine transmembrane transporter activity"/>
    <property type="evidence" value="ECO:0007669"/>
    <property type="project" value="TreeGrafter"/>
</dbReference>
<keyword evidence="7" id="KW-1133">Transmembrane helix</keyword>
<evidence type="ECO:0000256" key="7">
    <source>
        <dbReference type="ARBA" id="ARBA00022989"/>
    </source>
</evidence>
<feature type="repeat" description="Solcar" evidence="10">
    <location>
        <begin position="132"/>
        <end position="223"/>
    </location>
</feature>
<dbReference type="GO" id="GO:1990575">
    <property type="term" value="P:mitochondrial L-ornithine transmembrane transport"/>
    <property type="evidence" value="ECO:0007669"/>
    <property type="project" value="TreeGrafter"/>
</dbReference>
<dbReference type="PROSITE" id="PS50920">
    <property type="entry name" value="SOLCAR"/>
    <property type="match status" value="3"/>
</dbReference>
<accession>A0A446B6Y3</accession>
<dbReference type="InterPro" id="IPR018108">
    <property type="entry name" value="MCP_transmembrane"/>
</dbReference>
<evidence type="ECO:0000256" key="3">
    <source>
        <dbReference type="ARBA" id="ARBA00022448"/>
    </source>
</evidence>
<keyword evidence="9 10" id="KW-0472">Membrane</keyword>
<gene>
    <name evidence="12" type="ORF">TT172_LOCUS690</name>
</gene>
<comment type="subcellular location">
    <subcellularLocation>
        <location evidence="1">Mitochondrion membrane</location>
        <topology evidence="1">Multi-pass membrane protein</topology>
    </subcellularLocation>
</comment>
<organism evidence="12 13">
    <name type="scientific">Thermothielavioides terrestris</name>
    <dbReference type="NCBI Taxonomy" id="2587410"/>
    <lineage>
        <taxon>Eukaryota</taxon>
        <taxon>Fungi</taxon>
        <taxon>Dikarya</taxon>
        <taxon>Ascomycota</taxon>
        <taxon>Pezizomycotina</taxon>
        <taxon>Sordariomycetes</taxon>
        <taxon>Sordariomycetidae</taxon>
        <taxon>Sordariales</taxon>
        <taxon>Chaetomiaceae</taxon>
        <taxon>Thermothielavioides</taxon>
    </lineage>
</organism>
<protein>
    <submittedName>
        <fullName evidence="12">11a14e31-58ec-4c67-ab48-f3fdb1d3f442</fullName>
    </submittedName>
</protein>
<feature type="repeat" description="Solcar" evidence="10">
    <location>
        <begin position="248"/>
        <end position="337"/>
    </location>
</feature>
<evidence type="ECO:0000313" key="12">
    <source>
        <dbReference type="EMBL" id="SPQ18271.1"/>
    </source>
</evidence>